<evidence type="ECO:0000313" key="1">
    <source>
        <dbReference type="EMBL" id="KAJ1889475.1"/>
    </source>
</evidence>
<dbReference type="Proteomes" id="UP001150581">
    <property type="component" value="Unassembled WGS sequence"/>
</dbReference>
<keyword evidence="1" id="KW-0560">Oxidoreductase</keyword>
<reference evidence="1" key="1">
    <citation type="submission" date="2022-07" db="EMBL/GenBank/DDBJ databases">
        <title>Phylogenomic reconstructions and comparative analyses of Kickxellomycotina fungi.</title>
        <authorList>
            <person name="Reynolds N.K."/>
            <person name="Stajich J.E."/>
            <person name="Barry K."/>
            <person name="Grigoriev I.V."/>
            <person name="Crous P."/>
            <person name="Smith M.E."/>
        </authorList>
    </citation>
    <scope>NUCLEOTIDE SEQUENCE</scope>
    <source>
        <strain evidence="1">Benny 63K</strain>
    </source>
</reference>
<gene>
    <name evidence="1" type="primary">HMG1_1</name>
    <name evidence="1" type="ORF">LPJ66_008013</name>
</gene>
<dbReference type="EC" id="1.1.1.34" evidence="1"/>
<feature type="non-terminal residue" evidence="1">
    <location>
        <position position="364"/>
    </location>
</feature>
<proteinExistence type="predicted"/>
<protein>
    <submittedName>
        <fullName evidence="1">3-hydroxy-3-methylglutaryl-coenzyme A (HMG-CoA) reductase isozyme</fullName>
        <ecNumber evidence="1">1.1.1.34</ecNumber>
    </submittedName>
</protein>
<name>A0ACC1I7A2_9FUNG</name>
<keyword evidence="2" id="KW-1185">Reference proteome</keyword>
<accession>A0ACC1I7A2</accession>
<comment type="caution">
    <text evidence="1">The sequence shown here is derived from an EMBL/GenBank/DDBJ whole genome shotgun (WGS) entry which is preliminary data.</text>
</comment>
<organism evidence="1 2">
    <name type="scientific">Kickxella alabastrina</name>
    <dbReference type="NCBI Taxonomy" id="61397"/>
    <lineage>
        <taxon>Eukaryota</taxon>
        <taxon>Fungi</taxon>
        <taxon>Fungi incertae sedis</taxon>
        <taxon>Zoopagomycota</taxon>
        <taxon>Kickxellomycotina</taxon>
        <taxon>Kickxellomycetes</taxon>
        <taxon>Kickxellales</taxon>
        <taxon>Kickxellaceae</taxon>
        <taxon>Kickxella</taxon>
    </lineage>
</organism>
<dbReference type="EMBL" id="JANBPG010001535">
    <property type="protein sequence ID" value="KAJ1889475.1"/>
    <property type="molecule type" value="Genomic_DNA"/>
</dbReference>
<evidence type="ECO:0000313" key="2">
    <source>
        <dbReference type="Proteomes" id="UP001150581"/>
    </source>
</evidence>
<sequence>MVGVISRATRSVARNPIETIAFCTILVLCGCYFLWQTIKHDELFSGKQGLFPSHTMSYTRHDSAKFNVAMAQASSAASSLAYDPEVKSIDVFAVAIHSSTGATRKHKAAFRKNIGEIDALFAQIQGHSAGAVAFDQVCARDPATDECLALSPIRQDADKMMQMEGKSSVELFNAKYEFLRGTPESPATVLVFALDTTGSERAAMADQWVRSARQELEAQMAQGPVESTRNAGRKSAVAVRIVERVYRLLREATVGEVLLVFMSYAITIGTFINTFITMRRYGSQITLAVSVIFSGFCAFVFALMTTHLLGYSIDAVLLTEALPFLIICVGFDKSLTLTRSVLLAAYSDRQRSDSGTERTGSATP</sequence>